<protein>
    <submittedName>
        <fullName evidence="1">Uncharacterized protein</fullName>
    </submittedName>
</protein>
<sequence>MSARLWPAKQSILPVLPTTPVTARLNLNGHKLNHPTRVHLWKDQLAEEEAKVKDVYEQVLSRRKDHTVPTRWGLYRSLVRNAQRLDQLLVANASQAYQATWLNSPLLKLGSASSQVITNDIRARWKRNRATQGYQRVRVWLSLEYEASVGYKAPLYFLLEEMESSLKGDSAALNRISERRALLYDRIVASRRAKHERKRRDQRAGAVKKERAPRIHPSFLAPTLFNIALPRMKPQPLSLSKMIDDRIKRRNRRREDLETHKRWAHDMLFEENFYRDLGIPHGPNSEAHGPNPSGNIRTGKRSKFGHRDADHDDLSFTERHFNHVNLISTYFERDAARAATTYTQEMIDAVKDARTRREQRRQRLAARRKGKDGRGSKAHAANADEV</sequence>
<proteinExistence type="predicted"/>
<accession>A0ACC2WET5</accession>
<evidence type="ECO:0000313" key="2">
    <source>
        <dbReference type="Proteomes" id="UP001241377"/>
    </source>
</evidence>
<dbReference type="Proteomes" id="UP001241377">
    <property type="component" value="Unassembled WGS sequence"/>
</dbReference>
<gene>
    <name evidence="1" type="ORF">QFC19_001907</name>
</gene>
<dbReference type="EMBL" id="JASBWR010000015">
    <property type="protein sequence ID" value="KAJ9109926.1"/>
    <property type="molecule type" value="Genomic_DNA"/>
</dbReference>
<name>A0ACC2WET5_9TREE</name>
<comment type="caution">
    <text evidence="1">The sequence shown here is derived from an EMBL/GenBank/DDBJ whole genome shotgun (WGS) entry which is preliminary data.</text>
</comment>
<evidence type="ECO:0000313" key="1">
    <source>
        <dbReference type="EMBL" id="KAJ9109926.1"/>
    </source>
</evidence>
<reference evidence="1" key="1">
    <citation type="submission" date="2023-04" db="EMBL/GenBank/DDBJ databases">
        <title>Draft Genome sequencing of Naganishia species isolated from polar environments using Oxford Nanopore Technology.</title>
        <authorList>
            <person name="Leo P."/>
            <person name="Venkateswaran K."/>
        </authorList>
    </citation>
    <scope>NUCLEOTIDE SEQUENCE</scope>
    <source>
        <strain evidence="1">MNA-CCFEE 5261</strain>
    </source>
</reference>
<keyword evidence="2" id="KW-1185">Reference proteome</keyword>
<organism evidence="1 2">
    <name type="scientific">Naganishia cerealis</name>
    <dbReference type="NCBI Taxonomy" id="610337"/>
    <lineage>
        <taxon>Eukaryota</taxon>
        <taxon>Fungi</taxon>
        <taxon>Dikarya</taxon>
        <taxon>Basidiomycota</taxon>
        <taxon>Agaricomycotina</taxon>
        <taxon>Tremellomycetes</taxon>
        <taxon>Filobasidiales</taxon>
        <taxon>Filobasidiaceae</taxon>
        <taxon>Naganishia</taxon>
    </lineage>
</organism>